<dbReference type="PROSITE" id="PS00678">
    <property type="entry name" value="WD_REPEATS_1"/>
    <property type="match status" value="1"/>
</dbReference>
<evidence type="ECO:0000256" key="6">
    <source>
        <dbReference type="PROSITE-ProRule" id="PRU00221"/>
    </source>
</evidence>
<feature type="repeat" description="WD" evidence="6">
    <location>
        <begin position="104"/>
        <end position="145"/>
    </location>
</feature>
<dbReference type="EMBL" id="CP093343">
    <property type="protein sequence ID" value="WOG82222.1"/>
    <property type="molecule type" value="Genomic_DNA"/>
</dbReference>
<keyword evidence="3" id="KW-0677">Repeat</keyword>
<dbReference type="PANTHER" id="PTHR22852:SF0">
    <property type="entry name" value="DENTICLELESS PROTEIN HOMOLOG"/>
    <property type="match status" value="1"/>
</dbReference>
<dbReference type="SMART" id="SM00320">
    <property type="entry name" value="WD40"/>
    <property type="match status" value="6"/>
</dbReference>
<proteinExistence type="inferred from homology"/>
<dbReference type="OMA" id="LAHHNAI"/>
<organism evidence="7">
    <name type="scientific">Daucus carota subsp. sativus</name>
    <name type="common">Carrot</name>
    <dbReference type="NCBI Taxonomy" id="79200"/>
    <lineage>
        <taxon>Eukaryota</taxon>
        <taxon>Viridiplantae</taxon>
        <taxon>Streptophyta</taxon>
        <taxon>Embryophyta</taxon>
        <taxon>Tracheophyta</taxon>
        <taxon>Spermatophyta</taxon>
        <taxon>Magnoliopsida</taxon>
        <taxon>eudicotyledons</taxon>
        <taxon>Gunneridae</taxon>
        <taxon>Pentapetalae</taxon>
        <taxon>asterids</taxon>
        <taxon>campanulids</taxon>
        <taxon>Apiales</taxon>
        <taxon>Apiaceae</taxon>
        <taxon>Apioideae</taxon>
        <taxon>Scandiceae</taxon>
        <taxon>Daucinae</taxon>
        <taxon>Daucus</taxon>
        <taxon>Daucus sect. Daucus</taxon>
    </lineage>
</organism>
<dbReference type="Gramene" id="KZN08791">
    <property type="protein sequence ID" value="KZN08791"/>
    <property type="gene ID" value="DCAR_001447"/>
</dbReference>
<comment type="similarity">
    <text evidence="5">Belongs to the WD repeat cdt2 family.</text>
</comment>
<protein>
    <submittedName>
        <fullName evidence="7">Uncharacterized protein</fullName>
    </submittedName>
</protein>
<dbReference type="PROSITE" id="PS50082">
    <property type="entry name" value="WD_REPEATS_2"/>
    <property type="match status" value="4"/>
</dbReference>
<dbReference type="InterPro" id="IPR001680">
    <property type="entry name" value="WD40_rpt"/>
</dbReference>
<dbReference type="EMBL" id="LNRQ01000001">
    <property type="protein sequence ID" value="KZN08791.1"/>
    <property type="molecule type" value="Genomic_DNA"/>
</dbReference>
<dbReference type="Gene3D" id="2.130.10.10">
    <property type="entry name" value="YVTN repeat-like/Quinoprotein amine dehydrogenase"/>
    <property type="match status" value="2"/>
</dbReference>
<dbReference type="InterPro" id="IPR019775">
    <property type="entry name" value="WD40_repeat_CS"/>
</dbReference>
<dbReference type="AlphaFoldDB" id="A0A166GC13"/>
<keyword evidence="4" id="KW-0833">Ubl conjugation pathway</keyword>
<dbReference type="GO" id="GO:0043161">
    <property type="term" value="P:proteasome-mediated ubiquitin-dependent protein catabolic process"/>
    <property type="evidence" value="ECO:0007669"/>
    <property type="project" value="TreeGrafter"/>
</dbReference>
<evidence type="ECO:0000313" key="7">
    <source>
        <dbReference type="EMBL" id="KZN08791.1"/>
    </source>
</evidence>
<evidence type="ECO:0000256" key="4">
    <source>
        <dbReference type="ARBA" id="ARBA00022786"/>
    </source>
</evidence>
<keyword evidence="9" id="KW-1185">Reference proteome</keyword>
<dbReference type="InterPro" id="IPR036322">
    <property type="entry name" value="WD40_repeat_dom_sf"/>
</dbReference>
<feature type="repeat" description="WD" evidence="6">
    <location>
        <begin position="146"/>
        <end position="181"/>
    </location>
</feature>
<dbReference type="STRING" id="79200.A0A166GC13"/>
<dbReference type="OrthoDB" id="2096344at2759"/>
<dbReference type="PRINTS" id="PR00320">
    <property type="entry name" value="GPROTEINBRPT"/>
</dbReference>
<dbReference type="PROSITE" id="PS50294">
    <property type="entry name" value="WD_REPEATS_REGION"/>
    <property type="match status" value="2"/>
</dbReference>
<evidence type="ECO:0000313" key="9">
    <source>
        <dbReference type="Proteomes" id="UP000077755"/>
    </source>
</evidence>
<dbReference type="GO" id="GO:0030674">
    <property type="term" value="F:protein-macromolecule adaptor activity"/>
    <property type="evidence" value="ECO:0007669"/>
    <property type="project" value="TreeGrafter"/>
</dbReference>
<evidence type="ECO:0000256" key="5">
    <source>
        <dbReference type="ARBA" id="ARBA00038344"/>
    </source>
</evidence>
<feature type="repeat" description="WD" evidence="6">
    <location>
        <begin position="324"/>
        <end position="354"/>
    </location>
</feature>
<dbReference type="InterPro" id="IPR020472">
    <property type="entry name" value="WD40_PAC1"/>
</dbReference>
<gene>
    <name evidence="7" type="ORF">DCAR_001447</name>
    <name evidence="8" type="ORF">DCAR_0101384</name>
</gene>
<dbReference type="Proteomes" id="UP000077755">
    <property type="component" value="Chromosome 1"/>
</dbReference>
<accession>A0A166GC13</accession>
<name>A0A166GC13_DAUCS</name>
<feature type="repeat" description="WD" evidence="6">
    <location>
        <begin position="356"/>
        <end position="398"/>
    </location>
</feature>
<dbReference type="PANTHER" id="PTHR22852">
    <property type="entry name" value="LETHAL 2 DENTICLELESS PROTEIN RETINOIC ACID-REGULATED NUCLEAR MATRIX-ASSOCIATED PROTEIN"/>
    <property type="match status" value="1"/>
</dbReference>
<evidence type="ECO:0000313" key="8">
    <source>
        <dbReference type="EMBL" id="WOG82222.1"/>
    </source>
</evidence>
<dbReference type="KEGG" id="dcr:108195928"/>
<dbReference type="InterPro" id="IPR051865">
    <property type="entry name" value="WD-repeat_CDT2_adapter"/>
</dbReference>
<dbReference type="GO" id="GO:0005634">
    <property type="term" value="C:nucleus"/>
    <property type="evidence" value="ECO:0007669"/>
    <property type="project" value="TreeGrafter"/>
</dbReference>
<comment type="pathway">
    <text evidence="1">Protein modification; protein ubiquitination.</text>
</comment>
<reference evidence="7" key="1">
    <citation type="journal article" date="2016" name="Nat. Genet.">
        <title>A high-quality carrot genome assembly provides new insights into carotenoid accumulation and asterid genome evolution.</title>
        <authorList>
            <person name="Iorizzo M."/>
            <person name="Ellison S."/>
            <person name="Senalik D."/>
            <person name="Zeng P."/>
            <person name="Satapoomin P."/>
            <person name="Huang J."/>
            <person name="Bowman M."/>
            <person name="Iovene M."/>
            <person name="Sanseverino W."/>
            <person name="Cavagnaro P."/>
            <person name="Yildiz M."/>
            <person name="Macko-Podgorni A."/>
            <person name="Moranska E."/>
            <person name="Grzebelus E."/>
            <person name="Grzebelus D."/>
            <person name="Ashrafi H."/>
            <person name="Zheng Z."/>
            <person name="Cheng S."/>
            <person name="Spooner D."/>
            <person name="Van Deynze A."/>
            <person name="Simon P."/>
        </authorList>
    </citation>
    <scope>NUCLEOTIDE SEQUENCE [LARGE SCALE GENOMIC DNA]</scope>
    <source>
        <tissue evidence="7">Leaf</tissue>
    </source>
</reference>
<evidence type="ECO:0000256" key="3">
    <source>
        <dbReference type="ARBA" id="ARBA00022737"/>
    </source>
</evidence>
<evidence type="ECO:0000256" key="2">
    <source>
        <dbReference type="ARBA" id="ARBA00022574"/>
    </source>
</evidence>
<keyword evidence="2 6" id="KW-0853">WD repeat</keyword>
<reference evidence="8" key="2">
    <citation type="submission" date="2022-03" db="EMBL/GenBank/DDBJ databases">
        <title>Draft title - Genomic analysis of global carrot germplasm unveils the trajectory of domestication and the origin of high carotenoid orange carrot.</title>
        <authorList>
            <person name="Iorizzo M."/>
            <person name="Ellison S."/>
            <person name="Senalik D."/>
            <person name="Macko-Podgorni A."/>
            <person name="Grzebelus D."/>
            <person name="Bostan H."/>
            <person name="Rolling W."/>
            <person name="Curaba J."/>
            <person name="Simon P."/>
        </authorList>
    </citation>
    <scope>NUCLEOTIDE SEQUENCE</scope>
    <source>
        <tissue evidence="8">Leaf</tissue>
    </source>
</reference>
<dbReference type="Pfam" id="PF00400">
    <property type="entry name" value="WD40"/>
    <property type="match status" value="4"/>
</dbReference>
<dbReference type="InterPro" id="IPR015943">
    <property type="entry name" value="WD40/YVTN_repeat-like_dom_sf"/>
</dbReference>
<dbReference type="SUPFAM" id="SSF50978">
    <property type="entry name" value="WD40 repeat-like"/>
    <property type="match status" value="1"/>
</dbReference>
<sequence>METSKSKSFFEDIKSRELNGFRVKKRAYTENDTLNYSQVGAVAIQHDGEASPPMALSFCKTSKNAHIIAVTDERGYVSLYNTRSKFSSCSSFGQNAEKAKLWEWVAHDNAIFDACWIKDDTAILTASGDQSIKWWDAQEKKCLGVLLGHTGSIKSICPHPTNHDIIVSGSRDGSFALWDLRCPDTRQGALCRIPIMTVSGAHSSSYGRRARRGKTNSRSVTSVLYLRDEMSIATAGALDSVVKFWDSRSLKSPVTQACSDTRLSNPKERRLYGITSLSQDLNGVFLSASCMDKRIYLYNILQLEKGPVKSFSGCQIGSFFVKSAISPDAAHILSGSSDGNAYVWQVNKPEAKPTILKGHCGEATAVDWSSSEPGKVATSSDDLTIRFWDIRSSCYSRTRSPSSTRKRVMALPSMQCRKLFVDEEPKTYKLKLDTFPEDEAMDQTNLDAAVAIAEVSTPKQLKRSVSSSKVTKSFDNTPEVFLESPSSVLSPPSSLKRKTIRDYFLAT</sequence>
<evidence type="ECO:0000256" key="1">
    <source>
        <dbReference type="ARBA" id="ARBA00004906"/>
    </source>
</evidence>